<dbReference type="InterPro" id="IPR013968">
    <property type="entry name" value="PKS_KR"/>
</dbReference>
<feature type="domain" description="Carrier" evidence="11">
    <location>
        <begin position="3489"/>
        <end position="3564"/>
    </location>
</feature>
<dbReference type="GO" id="GO:0004312">
    <property type="term" value="F:fatty acid synthase activity"/>
    <property type="evidence" value="ECO:0007669"/>
    <property type="project" value="TreeGrafter"/>
</dbReference>
<dbReference type="InterPro" id="IPR006162">
    <property type="entry name" value="Ppantetheine_attach_site"/>
</dbReference>
<dbReference type="KEGG" id="sgf:HEP81_07911"/>
<evidence type="ECO:0000256" key="2">
    <source>
        <dbReference type="ARBA" id="ARBA00004792"/>
    </source>
</evidence>
<dbReference type="SMART" id="SM00823">
    <property type="entry name" value="PKS_PP"/>
    <property type="match status" value="2"/>
</dbReference>
<dbReference type="GO" id="GO:0031177">
    <property type="term" value="F:phosphopantetheine binding"/>
    <property type="evidence" value="ECO:0007669"/>
    <property type="project" value="InterPro"/>
</dbReference>
<dbReference type="CDD" id="cd00833">
    <property type="entry name" value="PKS"/>
    <property type="match status" value="2"/>
</dbReference>
<feature type="active site" description="Proton acceptor; for dehydratase activity" evidence="9">
    <location>
        <position position="2457"/>
    </location>
</feature>
<dbReference type="SMART" id="SM00826">
    <property type="entry name" value="PKS_DH"/>
    <property type="match status" value="1"/>
</dbReference>
<comment type="pathway">
    <text evidence="2">Antibiotic biosynthesis.</text>
</comment>
<feature type="region of interest" description="N-terminal hotdog fold" evidence="9">
    <location>
        <begin position="2426"/>
        <end position="2547"/>
    </location>
</feature>
<gene>
    <name evidence="14" type="ORF">HEP81_07911</name>
</gene>
<dbReference type="Proteomes" id="UP000516422">
    <property type="component" value="Plasmid pSGRIFU1"/>
</dbReference>
<dbReference type="PANTHER" id="PTHR43775:SF51">
    <property type="entry name" value="INACTIVE PHENOLPHTHIOCEROL SYNTHESIS POLYKETIDE SYNTHASE TYPE I PKS1-RELATED"/>
    <property type="match status" value="1"/>
</dbReference>
<dbReference type="SMART" id="SM00825">
    <property type="entry name" value="PKS_KS"/>
    <property type="match status" value="2"/>
</dbReference>
<dbReference type="SMART" id="SM00827">
    <property type="entry name" value="PKS_AT"/>
    <property type="match status" value="2"/>
</dbReference>
<dbReference type="Pfam" id="PF00698">
    <property type="entry name" value="Acyl_transf_1"/>
    <property type="match status" value="2"/>
</dbReference>
<evidence type="ECO:0000256" key="10">
    <source>
        <dbReference type="SAM" id="MobiDB-lite"/>
    </source>
</evidence>
<keyword evidence="4" id="KW-0597">Phosphoprotein</keyword>
<dbReference type="SUPFAM" id="SSF51735">
    <property type="entry name" value="NAD(P)-binding Rossmann-fold domains"/>
    <property type="match status" value="5"/>
</dbReference>
<dbReference type="FunFam" id="3.40.47.10:FF:000019">
    <property type="entry name" value="Polyketide synthase type I"/>
    <property type="match status" value="2"/>
</dbReference>
<comment type="cofactor">
    <cofactor evidence="1">
        <name>pantetheine 4'-phosphate</name>
        <dbReference type="ChEBI" id="CHEBI:47942"/>
    </cofactor>
</comment>
<dbReference type="SMART" id="SM01294">
    <property type="entry name" value="PKS_PP_betabranch"/>
    <property type="match status" value="1"/>
</dbReference>
<feature type="region of interest" description="C-terminal hotdog fold" evidence="9">
    <location>
        <begin position="2558"/>
        <end position="2699"/>
    </location>
</feature>
<dbReference type="InterPro" id="IPR057326">
    <property type="entry name" value="KR_dom"/>
</dbReference>
<dbReference type="PANTHER" id="PTHR43775">
    <property type="entry name" value="FATTY ACID SYNTHASE"/>
    <property type="match status" value="1"/>
</dbReference>
<dbReference type="InterPro" id="IPR049900">
    <property type="entry name" value="PKS_mFAS_DH"/>
</dbReference>
<dbReference type="InterPro" id="IPR014043">
    <property type="entry name" value="Acyl_transferase_dom"/>
</dbReference>
<feature type="region of interest" description="Disordered" evidence="10">
    <location>
        <begin position="457"/>
        <end position="477"/>
    </location>
</feature>
<dbReference type="Gene3D" id="3.40.366.10">
    <property type="entry name" value="Malonyl-Coenzyme A Acyl Carrier Protein, domain 2"/>
    <property type="match status" value="2"/>
</dbReference>
<keyword evidence="3" id="KW-0596">Phosphopantetheine</keyword>
<dbReference type="InterPro" id="IPR049551">
    <property type="entry name" value="PKS_DH_C"/>
</dbReference>
<dbReference type="InterPro" id="IPR042104">
    <property type="entry name" value="PKS_dehydratase_sf"/>
</dbReference>
<evidence type="ECO:0000256" key="5">
    <source>
        <dbReference type="ARBA" id="ARBA00022679"/>
    </source>
</evidence>
<dbReference type="Pfam" id="PF08240">
    <property type="entry name" value="ADH_N"/>
    <property type="match status" value="1"/>
</dbReference>
<dbReference type="Pfam" id="PF00550">
    <property type="entry name" value="PP-binding"/>
    <property type="match status" value="2"/>
</dbReference>
<dbReference type="FunFam" id="1.10.1200.10:FF:000007">
    <property type="entry name" value="Probable polyketide synthase pks17"/>
    <property type="match status" value="2"/>
</dbReference>
<dbReference type="InterPro" id="IPR036736">
    <property type="entry name" value="ACP-like_sf"/>
</dbReference>
<dbReference type="InterPro" id="IPR020807">
    <property type="entry name" value="PKS_DH"/>
</dbReference>
<dbReference type="SUPFAM" id="SSF52151">
    <property type="entry name" value="FabD/lysophospholipase-like"/>
    <property type="match status" value="2"/>
</dbReference>
<dbReference type="CDD" id="cd08952">
    <property type="entry name" value="KR_1_SDR_x"/>
    <property type="match status" value="1"/>
</dbReference>
<dbReference type="InterPro" id="IPR050091">
    <property type="entry name" value="PKS_NRPS_Biosynth_Enz"/>
</dbReference>
<dbReference type="InterPro" id="IPR018201">
    <property type="entry name" value="Ketoacyl_synth_AS"/>
</dbReference>
<evidence type="ECO:0000259" key="13">
    <source>
        <dbReference type="PROSITE" id="PS52019"/>
    </source>
</evidence>
<evidence type="ECO:0000256" key="1">
    <source>
        <dbReference type="ARBA" id="ARBA00001957"/>
    </source>
</evidence>
<sequence>MTDNDKVASYLRRATLDLRAARRRIHELEADPVAIVGTACRLPGGIETPEAFWEVLAAGEERLSAFPEDRGWDLTGLYHPDPDHPGTTYVRTGAFLERAGEFDAAFFGVSPREAAAMDPQQRLLLETSWELIENAGLDPHSLRGTDTGVFLGVARHGYGDTGGSAEDAEGYTVTGAAPSVASGRIAYTLGLEGPAITLDTACSSSLVALHLAVASLRRGECGLAIVGGAAVMAGPEVFVDFARQRALAADGRSKAFGAGADGFGFGEGVAVLLLERLSDARRRGHTVLAVVRGTGINQDGASNGLAAPSRAAQRKVIEQALANAGVAPGDVDAVEAHGTGTTLGDPIEAHALLDTYGRGRGPQRPLWLGSAKSNIGHTQGAAGAVGVLKMVLALRHERLPRTLHAEEASPHVDWSSGAVALLAEEQHWPRGERPRYAAVSAFGISGTNAHVVLQEAPAPEETGERAAPRPATPQHPVPLVVSARSEEALRAQARRLSDVLADTDAELPGIGLTLATARARHEHRAVVVAGSRDLALHGMREVAAGAARLTGTVESGGRSAVFLFPGQGSQWAGMGADLLAWSPVFAETIRACDEAMAPWQDWSVAAVLRQQPGAPGLDRVDVVQPALFAVMVSLAALWRSYGVEPAAVAGHSQGEIAAAYVAGALTLEDAARLVVLRSRLLRSLAGKGAMAAVALDEAAVRELLVPYAGAVEVAAVNGPASVVVSGEPAAVDSLVADCAGRGARARTIDVDYASHSAQMEEVREELAAALRDLRPGRARVPFYSTVTGRPMDGGELDAGYWYRNLREPVRLHDVVRLLADAHHDTFIEVSPHPVLAATVEETLEAAGREPGAALALGTLRRGAPGPESFLTFAASAHVEGVDVRWQPAFGDDARPVALPTYPFQRKHYWTAPAGPARATGGVTYRVSWTPLPAPEPADARGPWLIVGPAASPAWAGLLPAAVREAGGTPLECALDPGLDRAGAAAALTAALAGTTGVRGVLSLLAADESDHPGRPGVPAGAVATLTLAQALADAGVDAPLWCLTRGAVQTDEDDGIGSYAQNAVHGLGRVAGLELGRRWGGVLDLPHPDGADAALLGRVPGLLAGAHAAEDHLALRPGGLYGRRLVPVRTPATTDGTGPRLHGTVLLTGADSPIGARLARWAADSGADHLLLVGEADEELLNALRERGTTATRCAADEDALRAAVEAAPHDISTVVHAATRTEFGPVLATDPEDFAATLQAKTGLALTLAAVLDGRPVEREIHCSSVAGVWGGAGMAGYAAGSACLDAFAAHRRAQGHPSTAVAFSPWALPGTVPSAPQAAQRGLRGLSADRALAALTSALDSGESAVAVSDVDWPAFAAGFGAVRPTALFAEISEARETAEPPAAPAAPDGSPAADLAARLTARTPAQREELLIGVVAEATAAVLGHDSAEDVSARRAFTELGLDSLGSVQLRKRLSAATGLRLPASLVFDHPTVTRLARHLLSLLAADSGPELAAAVGSAPPSAEDEPIAIVGMSCRFPGGIGSPEELWRAVVDGQDLTGELPRDRGWELGALYHPDPDHPGTSYSDRGGFLADAAGFDAEFFGITPREALAMDPQQRLMLEVAWEAVERGGIDPDALRGSRVGVFVGSNGQSYMPLLRGEADRVEGYQGLGNSASVLSGRLAYTFGWTGPALTVDTACSSSLVGIHLAIRALRDGECAMALAGGVTVICDPYTFVDFSRQRGLAADGRCKPFSAQADGFGLAEGAGALLLEPLSRAIESGHPVLAVLRGSAVNQDGASNGLAAPNGPAQEEVIRQALADARLSAADIDLVEAHGTGTRLGDPIEAGALQATYGAPRARPLALGSVKSNIGHTQAAAGVAGVIKAVLAMRHGVIPRSLHAEELSPEIDWSPGTIRVQRENEDWPAGPRVRRAGVSSFGVSGTNAHVVLEEAPAVPESAPAGAEAAPVLPEAVAANVAAPAGRPGGRGLAADTAALVLSARTPSAVRAQAGALAALLRTSPATPLADTARTLATGRTRLDIRAAVLGDDRDSVCAALDALAAGEAAADVVPPRTAAPRKAVLVFPGQGSQWAGMAADLLSQSEIFAAAMADCAAALAPYTDWDLLATLRGDGPEDAFERPDVVQPLLFAVMVSLAALWRAHGVEPAAVVGHSQGEIAAACVAGALTLDTAAKVVALRSKVLGELNGQGGMASVTAAPGELREALAPWDGRLSVAAVNGPRSLVVAGEAAALDEFLGSPRAEEMSPRRIAVGYGSHSPQVAQVEQRLADVLGTVPARSAAVPFCSTVTGAPLDTAGLDAAYWYRNLRGTVRLDQAVRTLMEQGFDTFVEVSPHPVLLPGIEQTAEDLGRDVVTLASLRRDRPGARTFLRNLLEAHADGLPVDLLPALEPGGTAELPTYPFEHTSYWPRPCRTRADAAPSGMDSVAHPVLSAALETPDGGHVLTGRITLGDQPWLADHAVGGETLLPGSALVDLALTAGRHAGTPAVAELVLCAPLLPGAATAVRVTVGAPAADGTRTVDIHARDTDAPGTPWTRHATGVLGEAAPPPATPAVWPPADARPINLDAAYARLADRGYGYGPAFRALRAAWQRGAEVFAEAELPAAAGPDDAESAGYLLHPVLLDAAAQTLGLGPLADRDGAFLPFSWTGTTLYASGATTIRVSAAPAGADAMSLSVTDPAGAPVAVVSAVTVRPAGGEPGPRAGEETGADDLYHLTWRPLPETTGRAVGCATIGGPCGLGKDHPDLAALAAAVAAGEPEPEAVVVPCRPWQAADPAGSVRESVLHAAGLVRQWLDAPERTGRLVFLTRNAVSTGPADTAADPAQAAVWGLVRSAQAESPGNFALVDIADGADPAVLAALPAVLDHPQLAVRGDLALVPRLASTRTAPALLPPRTPARLEPAGTSLDALAFAAAPDAGRQPGPGEVRVELRACGVNFRDVLIALGMYPGAAVMGTEGAGVVTAVGPDVTGVAVGDRVMGLFEGAFGPVAVTDHRLVTPVPPGWSTTEAAALPIAFTTAHYALHDLAGVRPGQAVLVHAAATGVGMAAVRLARLAGAEVFATASPAKQGVLRSLGLDDDHIASSREPGFGRRFRAVRGGRGMDVVVNSLTGALLDESAELLAEGGAFVEMGKTDLRDADRFRGRYLPFDLAEAGADRLGAILAEVASLAAGGELGRQTVTAWPLQRASAALQHMSTGRHTGKLVLVQPAPLDPEGTVLVTGGTGTLARLLARHLVTEHGVRHLLLLGRRGPDAPGAARFEAELGELGATVTTRACDVSDRAALAAALDGIPAGHPLTGVVHTAGVLADGLAASLGEDELGTVLAPKADAAWHLHELTADREPNFFVLFGSGASVLAGPGQGAYAAANAALDALARYRQARGLPATSLGWGLWEEASGLTGALDERDTRRMARAGMRPLPTARALALFDLAIRRGDAVAYPLHLDTARAQGAQDAPEVLRGLLHTPLRRAARDQSGGDGLAARLAPLPRPDRLAALTHAVQAQAAAVAGYDTADAVAARRQFKDLGFDSLASVELRNRLGSALGLRLPSTLVFDHPTPEAVAVFVDGRLFAGADAAGAPAPEPGRSVAEHLAALEAVLEGWQEAGEDTAGERRAIGARLTALSDRWSAVAAGDSRTAVDTVDDEELFALLDQRFGEGNEER</sequence>
<dbReference type="Pfam" id="PF08659">
    <property type="entry name" value="KR"/>
    <property type="match status" value="2"/>
</dbReference>
<accession>A0A7H1QCV9</accession>
<keyword evidence="7" id="KW-0511">Multifunctional enzyme</keyword>
<dbReference type="InterPro" id="IPR001227">
    <property type="entry name" value="Ac_transferase_dom_sf"/>
</dbReference>
<evidence type="ECO:0000256" key="4">
    <source>
        <dbReference type="ARBA" id="ARBA00022553"/>
    </source>
</evidence>
<dbReference type="InterPro" id="IPR009081">
    <property type="entry name" value="PP-bd_ACP"/>
</dbReference>
<feature type="active site" description="Proton donor; for dehydratase activity" evidence="9">
    <location>
        <position position="2622"/>
    </location>
</feature>
<dbReference type="PROSITE" id="PS00606">
    <property type="entry name" value="KS3_1"/>
    <property type="match status" value="2"/>
</dbReference>
<evidence type="ECO:0000256" key="3">
    <source>
        <dbReference type="ARBA" id="ARBA00022450"/>
    </source>
</evidence>
<evidence type="ECO:0000313" key="14">
    <source>
        <dbReference type="EMBL" id="QNT98139.1"/>
    </source>
</evidence>
<evidence type="ECO:0000259" key="11">
    <source>
        <dbReference type="PROSITE" id="PS50075"/>
    </source>
</evidence>
<proteinExistence type="predicted"/>
<dbReference type="InterPro" id="IPR013154">
    <property type="entry name" value="ADH-like_N"/>
</dbReference>
<dbReference type="CDD" id="cd05195">
    <property type="entry name" value="enoyl_red"/>
    <property type="match status" value="1"/>
</dbReference>
<dbReference type="InterPro" id="IPR014031">
    <property type="entry name" value="Ketoacyl_synth_C"/>
</dbReference>
<evidence type="ECO:0000256" key="7">
    <source>
        <dbReference type="ARBA" id="ARBA00023268"/>
    </source>
</evidence>
<feature type="domain" description="Carrier" evidence="11">
    <location>
        <begin position="1412"/>
        <end position="1487"/>
    </location>
</feature>
<dbReference type="Pfam" id="PF16197">
    <property type="entry name" value="KAsynt_C_assoc"/>
    <property type="match status" value="2"/>
</dbReference>
<dbReference type="InterPro" id="IPR020843">
    <property type="entry name" value="ER"/>
</dbReference>
<dbReference type="PROSITE" id="PS00012">
    <property type="entry name" value="PHOSPHOPANTETHEINE"/>
    <property type="match status" value="2"/>
</dbReference>
<dbReference type="Gene3D" id="3.90.180.10">
    <property type="entry name" value="Medium-chain alcohol dehydrogenases, catalytic domain"/>
    <property type="match status" value="1"/>
</dbReference>
<dbReference type="PROSITE" id="PS50075">
    <property type="entry name" value="CARRIER"/>
    <property type="match status" value="2"/>
</dbReference>
<dbReference type="InterPro" id="IPR011032">
    <property type="entry name" value="GroES-like_sf"/>
</dbReference>
<dbReference type="SUPFAM" id="SSF53901">
    <property type="entry name" value="Thiolase-like"/>
    <property type="match status" value="2"/>
</dbReference>
<dbReference type="InterPro" id="IPR015083">
    <property type="entry name" value="NorB/c/GfsB-D-like_docking"/>
</dbReference>
<geneLocation type="plasmid" evidence="14 15">
    <name>pSGRIFU1</name>
</geneLocation>
<dbReference type="InterPro" id="IPR016035">
    <property type="entry name" value="Acyl_Trfase/lysoPLipase"/>
</dbReference>
<keyword evidence="5" id="KW-0808">Transferase</keyword>
<dbReference type="RefSeq" id="WP_051850753.1">
    <property type="nucleotide sequence ID" value="NZ_JOFU01000087.1"/>
</dbReference>
<feature type="domain" description="Ketosynthase family 3 (KS3)" evidence="12">
    <location>
        <begin position="1508"/>
        <end position="1932"/>
    </location>
</feature>
<dbReference type="PROSITE" id="PS52004">
    <property type="entry name" value="KS3_2"/>
    <property type="match status" value="2"/>
</dbReference>
<dbReference type="InterPro" id="IPR020806">
    <property type="entry name" value="PKS_PP-bd"/>
</dbReference>
<reference evidence="14 15" key="1">
    <citation type="submission" date="2020-04" db="EMBL/GenBank/DDBJ databases">
        <title>Characterization and engineering of Streptomyces griseofuscus DSM40191 as a potential heterologous host for expression of BGCs.</title>
        <authorList>
            <person name="Gren T."/>
            <person name="Whitford C.M."/>
            <person name="Mohite O.S."/>
            <person name="Joergensen T.S."/>
            <person name="Nielsen J.B."/>
            <person name="Lee S.Y."/>
            <person name="Weber T."/>
        </authorList>
    </citation>
    <scope>NUCLEOTIDE SEQUENCE [LARGE SCALE GENOMIC DNA]</scope>
    <source>
        <strain evidence="14 15">DSM 40191</strain>
        <plasmid evidence="14 15">pSGRIFU1</plasmid>
    </source>
</reference>
<dbReference type="PROSITE" id="PS52019">
    <property type="entry name" value="PKS_MFAS_DH"/>
    <property type="match status" value="1"/>
</dbReference>
<dbReference type="SUPFAM" id="SSF55048">
    <property type="entry name" value="Probable ACP-binding domain of malonyl-CoA ACP transacylase"/>
    <property type="match status" value="2"/>
</dbReference>
<dbReference type="EMBL" id="CP051007">
    <property type="protein sequence ID" value="QNT98139.1"/>
    <property type="molecule type" value="Genomic_DNA"/>
</dbReference>
<dbReference type="SUPFAM" id="SSF47336">
    <property type="entry name" value="ACP-like"/>
    <property type="match status" value="2"/>
</dbReference>
<evidence type="ECO:0000259" key="12">
    <source>
        <dbReference type="PROSITE" id="PS52004"/>
    </source>
</evidence>
<keyword evidence="14" id="KW-0614">Plasmid</keyword>
<dbReference type="GO" id="GO:0006633">
    <property type="term" value="P:fatty acid biosynthetic process"/>
    <property type="evidence" value="ECO:0007669"/>
    <property type="project" value="InterPro"/>
</dbReference>
<evidence type="ECO:0000313" key="15">
    <source>
        <dbReference type="Proteomes" id="UP000516422"/>
    </source>
</evidence>
<dbReference type="Gene3D" id="3.10.129.110">
    <property type="entry name" value="Polyketide synthase dehydratase"/>
    <property type="match status" value="1"/>
</dbReference>
<dbReference type="Gene3D" id="1.10.1200.10">
    <property type="entry name" value="ACP-like"/>
    <property type="match status" value="2"/>
</dbReference>
<dbReference type="CDD" id="cd08956">
    <property type="entry name" value="KR_3_FAS_SDR_x"/>
    <property type="match status" value="1"/>
</dbReference>
<keyword evidence="8" id="KW-0012">Acyltransferase</keyword>
<dbReference type="Gene3D" id="3.40.50.11460">
    <property type="match status" value="1"/>
</dbReference>
<dbReference type="Pfam" id="PF13602">
    <property type="entry name" value="ADH_zinc_N_2"/>
    <property type="match status" value="1"/>
</dbReference>
<organism evidence="14 15">
    <name type="scientific">Streptomyces griseofuscus</name>
    <dbReference type="NCBI Taxonomy" id="146922"/>
    <lineage>
        <taxon>Bacteria</taxon>
        <taxon>Bacillati</taxon>
        <taxon>Actinomycetota</taxon>
        <taxon>Actinomycetes</taxon>
        <taxon>Kitasatosporales</taxon>
        <taxon>Streptomycetaceae</taxon>
        <taxon>Streptomyces</taxon>
    </lineage>
</organism>
<dbReference type="Gene3D" id="3.30.70.3290">
    <property type="match status" value="2"/>
</dbReference>
<protein>
    <submittedName>
        <fullName evidence="14">Type I polyketide synthase</fullName>
    </submittedName>
</protein>
<dbReference type="Gene3D" id="3.40.50.720">
    <property type="entry name" value="NAD(P)-binding Rossmann-like Domain"/>
    <property type="match status" value="2"/>
</dbReference>
<feature type="domain" description="PKS/mFAS DH" evidence="13">
    <location>
        <begin position="2426"/>
        <end position="2699"/>
    </location>
</feature>
<dbReference type="GO" id="GO:0004315">
    <property type="term" value="F:3-oxoacyl-[acyl-carrier-protein] synthase activity"/>
    <property type="evidence" value="ECO:0007669"/>
    <property type="project" value="InterPro"/>
</dbReference>
<feature type="domain" description="Ketosynthase family 3 (KS3)" evidence="12">
    <location>
        <begin position="30"/>
        <end position="455"/>
    </location>
</feature>
<evidence type="ECO:0000256" key="6">
    <source>
        <dbReference type="ARBA" id="ARBA00023194"/>
    </source>
</evidence>
<dbReference type="InterPro" id="IPR032821">
    <property type="entry name" value="PKS_assoc"/>
</dbReference>
<name>A0A7H1QCV9_9ACTN</name>
<dbReference type="GO" id="GO:0016491">
    <property type="term" value="F:oxidoreductase activity"/>
    <property type="evidence" value="ECO:0007669"/>
    <property type="project" value="InterPro"/>
</dbReference>
<dbReference type="InterPro" id="IPR016036">
    <property type="entry name" value="Malonyl_transacylase_ACP-bd"/>
</dbReference>
<dbReference type="Pfam" id="PF02801">
    <property type="entry name" value="Ketoacyl-synt_C"/>
    <property type="match status" value="2"/>
</dbReference>
<dbReference type="SMART" id="SM00829">
    <property type="entry name" value="PKS_ER"/>
    <property type="match status" value="1"/>
</dbReference>
<dbReference type="InterPro" id="IPR020841">
    <property type="entry name" value="PKS_Beta-ketoAc_synthase_dom"/>
</dbReference>
<evidence type="ECO:0000256" key="8">
    <source>
        <dbReference type="ARBA" id="ARBA00023315"/>
    </source>
</evidence>
<dbReference type="Pfam" id="PF14765">
    <property type="entry name" value="PS-DH"/>
    <property type="match status" value="1"/>
</dbReference>
<dbReference type="FunFam" id="3.40.366.10:FF:000002">
    <property type="entry name" value="Probable polyketide synthase 2"/>
    <property type="match status" value="2"/>
</dbReference>
<dbReference type="InterPro" id="IPR036291">
    <property type="entry name" value="NAD(P)-bd_dom_sf"/>
</dbReference>
<dbReference type="InterPro" id="IPR049552">
    <property type="entry name" value="PKS_DH_N"/>
</dbReference>
<dbReference type="Gene3D" id="3.40.47.10">
    <property type="match status" value="2"/>
</dbReference>
<dbReference type="InterPro" id="IPR016039">
    <property type="entry name" value="Thiolase-like"/>
</dbReference>
<dbReference type="GO" id="GO:0033068">
    <property type="term" value="P:macrolide biosynthetic process"/>
    <property type="evidence" value="ECO:0007669"/>
    <property type="project" value="UniProtKB-ARBA"/>
</dbReference>
<dbReference type="InterPro" id="IPR014030">
    <property type="entry name" value="Ketoacyl_synth_N"/>
</dbReference>
<dbReference type="SMART" id="SM00822">
    <property type="entry name" value="PKS_KR"/>
    <property type="match status" value="2"/>
</dbReference>
<dbReference type="SUPFAM" id="SSF50129">
    <property type="entry name" value="GroES-like"/>
    <property type="match status" value="1"/>
</dbReference>
<dbReference type="Pfam" id="PF00109">
    <property type="entry name" value="ketoacyl-synt"/>
    <property type="match status" value="2"/>
</dbReference>
<evidence type="ECO:0000256" key="9">
    <source>
        <dbReference type="PROSITE-ProRule" id="PRU01363"/>
    </source>
</evidence>
<keyword evidence="6" id="KW-0045">Antibiotic biosynthesis</keyword>
<dbReference type="Pfam" id="PF08990">
    <property type="entry name" value="Docking"/>
    <property type="match status" value="1"/>
</dbReference>
<dbReference type="Pfam" id="PF21089">
    <property type="entry name" value="PKS_DH_N"/>
    <property type="match status" value="1"/>
</dbReference>